<dbReference type="EMBL" id="BPLQ01000599">
    <property type="protein sequence ID" value="GIX73357.1"/>
    <property type="molecule type" value="Genomic_DNA"/>
</dbReference>
<protein>
    <submittedName>
        <fullName evidence="1">Uncharacterized protein</fullName>
    </submittedName>
</protein>
<organism evidence="1 2">
    <name type="scientific">Caerostris darwini</name>
    <dbReference type="NCBI Taxonomy" id="1538125"/>
    <lineage>
        <taxon>Eukaryota</taxon>
        <taxon>Metazoa</taxon>
        <taxon>Ecdysozoa</taxon>
        <taxon>Arthropoda</taxon>
        <taxon>Chelicerata</taxon>
        <taxon>Arachnida</taxon>
        <taxon>Araneae</taxon>
        <taxon>Araneomorphae</taxon>
        <taxon>Entelegynae</taxon>
        <taxon>Araneoidea</taxon>
        <taxon>Araneidae</taxon>
        <taxon>Caerostris</taxon>
    </lineage>
</organism>
<proteinExistence type="predicted"/>
<dbReference type="AlphaFoldDB" id="A0AAV4MLG3"/>
<keyword evidence="2" id="KW-1185">Reference proteome</keyword>
<dbReference type="Proteomes" id="UP001054837">
    <property type="component" value="Unassembled WGS sequence"/>
</dbReference>
<name>A0AAV4MLG3_9ARAC</name>
<gene>
    <name evidence="1" type="ORF">CDAR_190351</name>
</gene>
<accession>A0AAV4MLG3</accession>
<evidence type="ECO:0000313" key="2">
    <source>
        <dbReference type="Proteomes" id="UP001054837"/>
    </source>
</evidence>
<sequence length="86" mass="9402">MTVGKDFCFSGFCPGRLESSGLALRCLFSVSDVRKSRDFALCSPPLSLTCPTEAVVCKQSLIFSADYSNPLQKHLEISALHCILPF</sequence>
<comment type="caution">
    <text evidence="1">The sequence shown here is derived from an EMBL/GenBank/DDBJ whole genome shotgun (WGS) entry which is preliminary data.</text>
</comment>
<reference evidence="1 2" key="1">
    <citation type="submission" date="2021-06" db="EMBL/GenBank/DDBJ databases">
        <title>Caerostris darwini draft genome.</title>
        <authorList>
            <person name="Kono N."/>
            <person name="Arakawa K."/>
        </authorList>
    </citation>
    <scope>NUCLEOTIDE SEQUENCE [LARGE SCALE GENOMIC DNA]</scope>
</reference>
<evidence type="ECO:0000313" key="1">
    <source>
        <dbReference type="EMBL" id="GIX73357.1"/>
    </source>
</evidence>